<dbReference type="AlphaFoldDB" id="A0A6I8W9Q6"/>
<feature type="compositionally biased region" description="Low complexity" evidence="3">
    <location>
        <begin position="634"/>
        <end position="656"/>
    </location>
</feature>
<accession>A0A6I8W9Q6</accession>
<organism evidence="4 5">
    <name type="scientific">Drosophila pseudoobscura pseudoobscura</name>
    <name type="common">Fruit fly</name>
    <dbReference type="NCBI Taxonomy" id="46245"/>
    <lineage>
        <taxon>Eukaryota</taxon>
        <taxon>Metazoa</taxon>
        <taxon>Ecdysozoa</taxon>
        <taxon>Arthropoda</taxon>
        <taxon>Hexapoda</taxon>
        <taxon>Insecta</taxon>
        <taxon>Pterygota</taxon>
        <taxon>Neoptera</taxon>
        <taxon>Endopterygota</taxon>
        <taxon>Diptera</taxon>
        <taxon>Brachycera</taxon>
        <taxon>Muscomorpha</taxon>
        <taxon>Ephydroidea</taxon>
        <taxon>Drosophilidae</taxon>
        <taxon>Drosophila</taxon>
        <taxon>Sophophora</taxon>
    </lineage>
</organism>
<dbReference type="PANTHER" id="PTHR45775">
    <property type="entry name" value="RAD, GEM/KIR FAMILY MEMBER 2, ISOFORM C"/>
    <property type="match status" value="1"/>
</dbReference>
<feature type="compositionally biased region" description="Low complexity" evidence="3">
    <location>
        <begin position="90"/>
        <end position="102"/>
    </location>
</feature>
<dbReference type="InterPro" id="IPR027417">
    <property type="entry name" value="P-loop_NTPase"/>
</dbReference>
<dbReference type="GO" id="GO:0005246">
    <property type="term" value="F:calcium channel regulator activity"/>
    <property type="evidence" value="ECO:0007669"/>
    <property type="project" value="TreeGrafter"/>
</dbReference>
<feature type="region of interest" description="Disordered" evidence="3">
    <location>
        <begin position="608"/>
        <end position="659"/>
    </location>
</feature>
<dbReference type="KEGG" id="dpo:6901796"/>
<dbReference type="GO" id="GO:0003924">
    <property type="term" value="F:GTPase activity"/>
    <property type="evidence" value="ECO:0007669"/>
    <property type="project" value="InterPro"/>
</dbReference>
<evidence type="ECO:0000313" key="5">
    <source>
        <dbReference type="RefSeq" id="XP_033240123.1"/>
    </source>
</evidence>
<dbReference type="FunFam" id="3.40.50.300:FF:000664">
    <property type="entry name" value="Uncharacterized protein, isoform B"/>
    <property type="match status" value="1"/>
</dbReference>
<dbReference type="PANTHER" id="PTHR45775:SF6">
    <property type="entry name" value="RAD, GEM_KIR FAMILY MEMBER 2, ISOFORM C"/>
    <property type="match status" value="1"/>
</dbReference>
<gene>
    <name evidence="5" type="primary">LOC6901796</name>
</gene>
<dbReference type="Gene3D" id="3.40.50.300">
    <property type="entry name" value="P-loop containing nucleotide triphosphate hydrolases"/>
    <property type="match status" value="1"/>
</dbReference>
<keyword evidence="4" id="KW-1185">Reference proteome</keyword>
<evidence type="ECO:0008006" key="6">
    <source>
        <dbReference type="Google" id="ProtNLM"/>
    </source>
</evidence>
<dbReference type="GO" id="GO:0005886">
    <property type="term" value="C:plasma membrane"/>
    <property type="evidence" value="ECO:0007669"/>
    <property type="project" value="TreeGrafter"/>
</dbReference>
<keyword evidence="2" id="KW-0597">Phosphoprotein</keyword>
<dbReference type="InterPro" id="IPR001806">
    <property type="entry name" value="Small_GTPase"/>
</dbReference>
<dbReference type="GO" id="GO:0005525">
    <property type="term" value="F:GTP binding"/>
    <property type="evidence" value="ECO:0007669"/>
    <property type="project" value="InterPro"/>
</dbReference>
<reference evidence="5" key="1">
    <citation type="submission" date="2025-08" db="UniProtKB">
        <authorList>
            <consortium name="RefSeq"/>
        </authorList>
    </citation>
    <scope>IDENTIFICATION</scope>
    <source>
        <strain evidence="5">MV-25-SWS-2005</strain>
        <tissue evidence="5">Whole body</tissue>
    </source>
</reference>
<dbReference type="PROSITE" id="PS51419">
    <property type="entry name" value="RAB"/>
    <property type="match status" value="1"/>
</dbReference>
<dbReference type="PRINTS" id="PR00449">
    <property type="entry name" value="RASTRNSFRMNG"/>
</dbReference>
<dbReference type="FunCoup" id="A0A6I8W9Q6">
    <property type="interactions" value="83"/>
</dbReference>
<dbReference type="SMART" id="SM00173">
    <property type="entry name" value="RAS"/>
    <property type="match status" value="1"/>
</dbReference>
<dbReference type="RefSeq" id="XP_033240123.1">
    <property type="nucleotide sequence ID" value="XM_033384232.1"/>
</dbReference>
<evidence type="ECO:0000313" key="4">
    <source>
        <dbReference type="Proteomes" id="UP000001819"/>
    </source>
</evidence>
<feature type="region of interest" description="Disordered" evidence="3">
    <location>
        <begin position="149"/>
        <end position="265"/>
    </location>
</feature>
<feature type="region of interest" description="Disordered" evidence="3">
    <location>
        <begin position="46"/>
        <end position="133"/>
    </location>
</feature>
<dbReference type="Proteomes" id="UP000001819">
    <property type="component" value="Chromosome X"/>
</dbReference>
<dbReference type="InterPro" id="IPR051641">
    <property type="entry name" value="RGK_GTP-binding_reg"/>
</dbReference>
<feature type="compositionally biased region" description="Gly residues" evidence="3">
    <location>
        <begin position="188"/>
        <end position="204"/>
    </location>
</feature>
<evidence type="ECO:0000256" key="2">
    <source>
        <dbReference type="ARBA" id="ARBA00022553"/>
    </source>
</evidence>
<evidence type="ECO:0000256" key="1">
    <source>
        <dbReference type="ARBA" id="ARBA00008846"/>
    </source>
</evidence>
<protein>
    <recommendedName>
        <fullName evidence="6">GTP-binding protein REM 1</fullName>
    </recommendedName>
</protein>
<dbReference type="SMART" id="SM00175">
    <property type="entry name" value="RAB"/>
    <property type="match status" value="1"/>
</dbReference>
<evidence type="ECO:0000256" key="3">
    <source>
        <dbReference type="SAM" id="MobiDB-lite"/>
    </source>
</evidence>
<comment type="similarity">
    <text evidence="1">Belongs to the small GTPase superfamily. RGK family.</text>
</comment>
<dbReference type="SUPFAM" id="SSF52540">
    <property type="entry name" value="P-loop containing nucleoside triphosphate hydrolases"/>
    <property type="match status" value="1"/>
</dbReference>
<dbReference type="InParanoid" id="A0A6I8W9Q6"/>
<proteinExistence type="inferred from homology"/>
<name>A0A6I8W9Q6_DROPS</name>
<sequence length="1105" mass="121862">MDTQLDARVQFPASFPETFKNFFDMMNEDEDHAELFAHMLEDKVIPIPRPKPRKMNPQRGRCGGSFRSNSASGRSDRDDSTDRSFQFEMQQQQHRQHLQQLQNAPRGRRASISSGGEFYRETSDSNEPSVHYSYLSPGRIHTLRSTHDRNAQHHNSPGLSHTGLGPMLLGTNVSSSSSGTNMQLTPGPEGGGGLGGGGGGGGGNVPPASADHLRPRLPQEQPGIPQESPQSSFHSHHNLQLEVSAGSTSGYTPPSVATGGSSSGYHHAYGPQMQVPARSGAIRRQLPVNGASSVAVAIDAFGRMELDDEERRSCTDRIFDVAFSWISMCVCADAECMKATDRFDEPTPASRPEKSYSNGQNRPLYEMERAGVGHQRMLPIPPVNSRHSGGFRNRPIVEAWVQQENDRNLIRSSAVSVVHSQSRHADPRNIESVGAVQDWQHLRNIEAPPPRYEEYIFAAQHAGGSRQDLRRGSAAEPNMQHSVRRYMLQEVHPRSLHSVEHSREHADVSRVLTIQQAMCGAVSPQYGTVVDHPPPSYSEARAIAGVVPVNEMSSGLGASGSVPVEAGCSTPKRARQVHIEREPPVGAAAAYPARGQRHNSSGTLLVPVLSNRAAHSQRRRTSSMPAERPRVSMSLPLLPLSSSPPSLPSASLSSSAFSQPQRAEVRQAVKHAEDQGMEYYRLRSFSITSNGVCNLGDSLRRRRSRSNNSVTSGGTSYSGIRYYNRNASGNIIERALSQQTLSGEPPTFRIAMLGSPAVGKSALSFQFTTSDHICGYDLSLEMEYGQKTVSVLVDDVESDIEVVDHPACEMSTEAFCATYDIDLFVVVYSVLDVYSFRNAERVLHYLRENDMLLSRGAILVGNKADLERHRAVPQEMGHKVATEIPCKFIETSAGLCHNVNELLVGVVAQVKLNPQRLSMLSPADLERVNMQSSIQNHRRMHLERQLSMCQSDHGLAPDAEDDPNRPHISLRDILNVGESDLEDSGETYAQRRHRLMTRFEFLAAKIRNESVTPISPVGKRCSIGAATSDNKVARLQRRAMDDSHLGRRVWARPECRKHLSLFNCNGRVKKMTARTKTFVSSLLRFKASHWLSRRTSSSCTDLFAI</sequence>
<dbReference type="PROSITE" id="PS51421">
    <property type="entry name" value="RAS"/>
    <property type="match status" value="1"/>
</dbReference>
<dbReference type="Pfam" id="PF00071">
    <property type="entry name" value="Ras"/>
    <property type="match status" value="1"/>
</dbReference>